<feature type="region of interest" description="Disordered" evidence="7">
    <location>
        <begin position="699"/>
        <end position="729"/>
    </location>
</feature>
<sequence>MTRRHNGGQQAHRFENIEERDTRHGRSTVRRGKLPSEEREAKGRSVKRALHRERTMKRNRQRTAKEELADVCQGLDQTLRIIGVDETASRAEATLELRESTKSKGHGKRGSPAGHIWLGGVRSKSESSLFFDKVKQASLRQHHTSALSSEQGEPPTASITRTLEEDLEEVAEQPGEIAPASDKGSDSLEDEQPVARTVEDRSRTTLRPKRRAEPDHGGRRGAVPERRRSHERRQAPATQAELHGPASTLTARLNEDAEMPPQSDLAAVREDSEVPASASAAEPLTSIKGKLPEVLQEVPVKARSSDAAEEAPGGLPSWGLARPKSFSFGSNRKAHAGIAESRTSFQEELTDLLKDEGSIGAADPILRRARSKLNRIHSSSSTGADDAAANVLDIQPIQEDLKCFLSLLTLVEEVGADLSTHHISLKSAAMWASSQLPEPSCKSPRRAAERATACGAMQSATWALLHILVRCAKHAIACAKLVGDNVMPPPPITSPVSPKANTAGHYFMENVGCTLQEVLDAATKLQRLVIEWCSLGEDASNSAELRGDLQALQDLACAGAGAAQALPGDASIGSCLAHLATSLALAASTMAQRIGESALIAQDIERSDSDESPMSPARPIHRRWFEVSSRTTSRGVAAYRWAVTFAEKLATDAVKVLDAQRWPVLKGLLDVVWEGGRQAGSVMESCSVVRSAPHVDALFPGSPTAPSEPPHSGSLHGGTSSPVAKPKTPLHSAQRGHVLAWAADAARVVLECGVKVREFLELPGQLEEEVLERADNKLVKVEWQLAVCLTQFTASWRHGMRDLPPEKLHKVHRLACDAVLHMRDMDEHQLGSTSDMEHFSQLKANTEESVNVLLKARRLLKMEETTSSVTLEEAAEANPNLAAAIRVPHAAPSAAAPLSAAEADGEEPRDVADLQSSEASSSEREGWCTMHGFDFWESEFPQLVKKIGDGSFGRVFVGKWNMTNIAIKVMDTDVPDLDDLWRSFWREINFHCKLHHPNIVRFLGACTKNKAPALLLELCERGSLYDIITRAKKNGGGLDWSVRLRYALDAAKAMVFLHNKHVIHRDLKSPNLLVDRGNVCKVSDFGLSRVSAGTEPGVRDLFNPRWAAPELLRGEDYDKSVDVYSFGTILWELATLCMPFKAENVDSEMALMYRIEHCGLRPEFPNNEDAQVNAIVGMPCEYVKLCEDCWQEPSKRPTFVQVTTRLESMYKNARMSR</sequence>
<feature type="domain" description="Protein kinase" evidence="8">
    <location>
        <begin position="941"/>
        <end position="1210"/>
    </location>
</feature>
<dbReference type="FunFam" id="3.30.200.20:FF:000180">
    <property type="entry name" value="serine/threonine-protein kinase STY46-like"/>
    <property type="match status" value="1"/>
</dbReference>
<gene>
    <name evidence="9" type="ORF">CYMTET_3208</name>
</gene>
<dbReference type="PROSITE" id="PS00108">
    <property type="entry name" value="PROTEIN_KINASE_ST"/>
    <property type="match status" value="1"/>
</dbReference>
<dbReference type="CDD" id="cd13999">
    <property type="entry name" value="STKc_MAP3K-like"/>
    <property type="match status" value="1"/>
</dbReference>
<feature type="binding site" evidence="6">
    <location>
        <position position="968"/>
    </location>
    <ligand>
        <name>ATP</name>
        <dbReference type="ChEBI" id="CHEBI:30616"/>
    </ligand>
</feature>
<comment type="caution">
    <text evidence="9">The sequence shown here is derived from an EMBL/GenBank/DDBJ whole genome shotgun (WGS) entry which is preliminary data.</text>
</comment>
<protein>
    <recommendedName>
        <fullName evidence="8">Protein kinase domain-containing protein</fullName>
    </recommendedName>
</protein>
<dbReference type="InterPro" id="IPR011009">
    <property type="entry name" value="Kinase-like_dom_sf"/>
</dbReference>
<dbReference type="Proteomes" id="UP001190700">
    <property type="component" value="Unassembled WGS sequence"/>
</dbReference>
<evidence type="ECO:0000256" key="2">
    <source>
        <dbReference type="ARBA" id="ARBA00022679"/>
    </source>
</evidence>
<dbReference type="InterPro" id="IPR017441">
    <property type="entry name" value="Protein_kinase_ATP_BS"/>
</dbReference>
<keyword evidence="1" id="KW-0723">Serine/threonine-protein kinase</keyword>
<keyword evidence="5 6" id="KW-0067">ATP-binding</keyword>
<dbReference type="InterPro" id="IPR001245">
    <property type="entry name" value="Ser-Thr/Tyr_kinase_cat_dom"/>
</dbReference>
<dbReference type="Pfam" id="PF07714">
    <property type="entry name" value="PK_Tyr_Ser-Thr"/>
    <property type="match status" value="1"/>
</dbReference>
<evidence type="ECO:0000256" key="5">
    <source>
        <dbReference type="ARBA" id="ARBA00022840"/>
    </source>
</evidence>
<name>A0AAE0H3R7_9CHLO</name>
<feature type="region of interest" description="Disordered" evidence="7">
    <location>
        <begin position="1"/>
        <end position="66"/>
    </location>
</feature>
<dbReference type="SUPFAM" id="SSF56112">
    <property type="entry name" value="Protein kinase-like (PK-like)"/>
    <property type="match status" value="1"/>
</dbReference>
<organism evidence="9 10">
    <name type="scientific">Cymbomonas tetramitiformis</name>
    <dbReference type="NCBI Taxonomy" id="36881"/>
    <lineage>
        <taxon>Eukaryota</taxon>
        <taxon>Viridiplantae</taxon>
        <taxon>Chlorophyta</taxon>
        <taxon>Pyramimonadophyceae</taxon>
        <taxon>Pyramimonadales</taxon>
        <taxon>Pyramimonadaceae</taxon>
        <taxon>Cymbomonas</taxon>
    </lineage>
</organism>
<feature type="compositionally biased region" description="Basic and acidic residues" evidence="7">
    <location>
        <begin position="12"/>
        <end position="24"/>
    </location>
</feature>
<evidence type="ECO:0000256" key="3">
    <source>
        <dbReference type="ARBA" id="ARBA00022741"/>
    </source>
</evidence>
<dbReference type="InterPro" id="IPR008271">
    <property type="entry name" value="Ser/Thr_kinase_AS"/>
</dbReference>
<dbReference type="PANTHER" id="PTHR44329">
    <property type="entry name" value="SERINE/THREONINE-PROTEIN KINASE TNNI3K-RELATED"/>
    <property type="match status" value="1"/>
</dbReference>
<feature type="region of interest" description="Disordered" evidence="7">
    <location>
        <begin position="97"/>
        <end position="119"/>
    </location>
</feature>
<feature type="compositionally biased region" description="Basic residues" evidence="7">
    <location>
        <begin position="44"/>
        <end position="62"/>
    </location>
</feature>
<feature type="region of interest" description="Disordered" evidence="7">
    <location>
        <begin position="166"/>
        <end position="281"/>
    </location>
</feature>
<dbReference type="GO" id="GO:0004674">
    <property type="term" value="F:protein serine/threonine kinase activity"/>
    <property type="evidence" value="ECO:0007669"/>
    <property type="project" value="UniProtKB-KW"/>
</dbReference>
<evidence type="ECO:0000256" key="1">
    <source>
        <dbReference type="ARBA" id="ARBA00022527"/>
    </source>
</evidence>
<keyword evidence="10" id="KW-1185">Reference proteome</keyword>
<evidence type="ECO:0000313" key="10">
    <source>
        <dbReference type="Proteomes" id="UP001190700"/>
    </source>
</evidence>
<dbReference type="InterPro" id="IPR000719">
    <property type="entry name" value="Prot_kinase_dom"/>
</dbReference>
<evidence type="ECO:0000256" key="6">
    <source>
        <dbReference type="PROSITE-ProRule" id="PRU10141"/>
    </source>
</evidence>
<evidence type="ECO:0000313" key="9">
    <source>
        <dbReference type="EMBL" id="KAK3289357.1"/>
    </source>
</evidence>
<keyword evidence="2" id="KW-0808">Transferase</keyword>
<dbReference type="PROSITE" id="PS50011">
    <property type="entry name" value="PROTEIN_KINASE_DOM"/>
    <property type="match status" value="1"/>
</dbReference>
<dbReference type="AlphaFoldDB" id="A0AAE0H3R7"/>
<dbReference type="InterPro" id="IPR051681">
    <property type="entry name" value="Ser/Thr_Kinases-Pseudokinases"/>
</dbReference>
<evidence type="ECO:0000256" key="4">
    <source>
        <dbReference type="ARBA" id="ARBA00022777"/>
    </source>
</evidence>
<evidence type="ECO:0000259" key="8">
    <source>
        <dbReference type="PROSITE" id="PS50011"/>
    </source>
</evidence>
<feature type="compositionally biased region" description="Basic and acidic residues" evidence="7">
    <location>
        <begin position="211"/>
        <end position="234"/>
    </location>
</feature>
<proteinExistence type="predicted"/>
<reference evidence="9 10" key="1">
    <citation type="journal article" date="2015" name="Genome Biol. Evol.">
        <title>Comparative Genomics of a Bacterivorous Green Alga Reveals Evolutionary Causalities and Consequences of Phago-Mixotrophic Mode of Nutrition.</title>
        <authorList>
            <person name="Burns J.A."/>
            <person name="Paasch A."/>
            <person name="Narechania A."/>
            <person name="Kim E."/>
        </authorList>
    </citation>
    <scope>NUCLEOTIDE SEQUENCE [LARGE SCALE GENOMIC DNA]</scope>
    <source>
        <strain evidence="9 10">PLY_AMNH</strain>
    </source>
</reference>
<dbReference type="SMART" id="SM00220">
    <property type="entry name" value="S_TKc"/>
    <property type="match status" value="1"/>
</dbReference>
<dbReference type="EMBL" id="LGRX02000161">
    <property type="protein sequence ID" value="KAK3289357.1"/>
    <property type="molecule type" value="Genomic_DNA"/>
</dbReference>
<dbReference type="Gene3D" id="1.10.510.10">
    <property type="entry name" value="Transferase(Phosphotransferase) domain 1"/>
    <property type="match status" value="1"/>
</dbReference>
<feature type="region of interest" description="Disordered" evidence="7">
    <location>
        <begin position="895"/>
        <end position="925"/>
    </location>
</feature>
<accession>A0AAE0H3R7</accession>
<feature type="compositionally biased region" description="Basic and acidic residues" evidence="7">
    <location>
        <begin position="34"/>
        <end position="43"/>
    </location>
</feature>
<evidence type="ECO:0000256" key="7">
    <source>
        <dbReference type="SAM" id="MobiDB-lite"/>
    </source>
</evidence>
<dbReference type="PANTHER" id="PTHR44329:SF298">
    <property type="entry name" value="MIXED LINEAGE KINASE DOMAIN-LIKE PROTEIN"/>
    <property type="match status" value="1"/>
</dbReference>
<dbReference type="GO" id="GO:0005524">
    <property type="term" value="F:ATP binding"/>
    <property type="evidence" value="ECO:0007669"/>
    <property type="project" value="UniProtKB-UniRule"/>
</dbReference>
<keyword evidence="4" id="KW-0418">Kinase</keyword>
<dbReference type="PROSITE" id="PS00107">
    <property type="entry name" value="PROTEIN_KINASE_ATP"/>
    <property type="match status" value="1"/>
</dbReference>
<keyword evidence="3 6" id="KW-0547">Nucleotide-binding</keyword>